<protein>
    <recommendedName>
        <fullName evidence="6">Glutathione S-transferase</fullName>
    </recommendedName>
</protein>
<dbReference type="InterPro" id="IPR004046">
    <property type="entry name" value="GST_C"/>
</dbReference>
<dbReference type="CDD" id="cd03046">
    <property type="entry name" value="GST_N_GTT1_like"/>
    <property type="match status" value="1"/>
</dbReference>
<dbReference type="PROSITE" id="PS50405">
    <property type="entry name" value="GST_CTER"/>
    <property type="match status" value="1"/>
</dbReference>
<proteinExistence type="inferred from homology"/>
<dbReference type="OrthoDB" id="9811242at2"/>
<dbReference type="PROSITE" id="PS50404">
    <property type="entry name" value="GST_NTER"/>
    <property type="match status" value="1"/>
</dbReference>
<dbReference type="PANTHER" id="PTHR44051:SF8">
    <property type="entry name" value="GLUTATHIONE S-TRANSFERASE GSTA"/>
    <property type="match status" value="1"/>
</dbReference>
<name>A0A099EWI9_9RHOB</name>
<dbReference type="Proteomes" id="UP000029917">
    <property type="component" value="Unassembled WGS sequence"/>
</dbReference>
<accession>A0A099EWI9</accession>
<dbReference type="InterPro" id="IPR010987">
    <property type="entry name" value="Glutathione-S-Trfase_C-like"/>
</dbReference>
<dbReference type="RefSeq" id="WP_036721437.1">
    <property type="nucleotide sequence ID" value="NZ_JRKS01000066.1"/>
</dbReference>
<reference evidence="4 5" key="2">
    <citation type="submission" date="2014-10" db="EMBL/GenBank/DDBJ databases">
        <title>Paracoccus sanguinis sp. nov., isolated from clinical specimens of New York State patients.</title>
        <authorList>
            <person name="Mingle L.A."/>
            <person name="Cole J.A."/>
            <person name="Lapierre P."/>
            <person name="Musser K.A."/>
        </authorList>
    </citation>
    <scope>NUCLEOTIDE SEQUENCE [LARGE SCALE GENOMIC DNA]</scope>
    <source>
        <strain evidence="4 5">HAMBI 3106</strain>
    </source>
</reference>
<feature type="domain" description="GST N-terminal" evidence="2">
    <location>
        <begin position="22"/>
        <end position="85"/>
    </location>
</feature>
<dbReference type="Gene3D" id="3.40.30.10">
    <property type="entry name" value="Glutaredoxin"/>
    <property type="match status" value="1"/>
</dbReference>
<keyword evidence="5" id="KW-1185">Reference proteome</keyword>
<dbReference type="FunFam" id="3.40.30.10:FF:000331">
    <property type="entry name" value="Glutathione S-transferase"/>
    <property type="match status" value="1"/>
</dbReference>
<evidence type="ECO:0008006" key="6">
    <source>
        <dbReference type="Google" id="ProtNLM"/>
    </source>
</evidence>
<dbReference type="STRING" id="690417.IC63_14595"/>
<dbReference type="SFLD" id="SFLDS00019">
    <property type="entry name" value="Glutathione_Transferase_(cytos"/>
    <property type="match status" value="1"/>
</dbReference>
<dbReference type="InterPro" id="IPR004045">
    <property type="entry name" value="Glutathione_S-Trfase_N"/>
</dbReference>
<organism evidence="4 5">
    <name type="scientific">Paracoccus sphaerophysae</name>
    <dbReference type="NCBI Taxonomy" id="690417"/>
    <lineage>
        <taxon>Bacteria</taxon>
        <taxon>Pseudomonadati</taxon>
        <taxon>Pseudomonadota</taxon>
        <taxon>Alphaproteobacteria</taxon>
        <taxon>Rhodobacterales</taxon>
        <taxon>Paracoccaceae</taxon>
        <taxon>Paracoccus</taxon>
    </lineage>
</organism>
<dbReference type="InterPro" id="IPR040079">
    <property type="entry name" value="Glutathione_S-Trfase"/>
</dbReference>
<evidence type="ECO:0000256" key="1">
    <source>
        <dbReference type="RuleBase" id="RU003494"/>
    </source>
</evidence>
<dbReference type="InterPro" id="IPR036282">
    <property type="entry name" value="Glutathione-S-Trfase_C_sf"/>
</dbReference>
<dbReference type="Pfam" id="PF02798">
    <property type="entry name" value="GST_N"/>
    <property type="match status" value="1"/>
</dbReference>
<gene>
    <name evidence="4" type="ORF">IC63_14595</name>
</gene>
<dbReference type="SUPFAM" id="SSF47616">
    <property type="entry name" value="GST C-terminal domain-like"/>
    <property type="match status" value="1"/>
</dbReference>
<dbReference type="AlphaFoldDB" id="A0A099EWI9"/>
<reference evidence="4 5" key="1">
    <citation type="submission" date="2014-09" db="EMBL/GenBank/DDBJ databases">
        <authorList>
            <person name="McGinnis J.M."/>
            <person name="Wolfgang W.J."/>
        </authorList>
    </citation>
    <scope>NUCLEOTIDE SEQUENCE [LARGE SCALE GENOMIC DNA]</scope>
    <source>
        <strain evidence="4 5">HAMBI 3106</strain>
    </source>
</reference>
<comment type="caution">
    <text evidence="4">The sequence shown here is derived from an EMBL/GenBank/DDBJ whole genome shotgun (WGS) entry which is preliminary data.</text>
</comment>
<evidence type="ECO:0000259" key="2">
    <source>
        <dbReference type="PROSITE" id="PS50404"/>
    </source>
</evidence>
<dbReference type="CDD" id="cd03207">
    <property type="entry name" value="GST_C_8"/>
    <property type="match status" value="1"/>
</dbReference>
<evidence type="ECO:0000259" key="3">
    <source>
        <dbReference type="PROSITE" id="PS50405"/>
    </source>
</evidence>
<feature type="domain" description="GST C-terminal" evidence="3">
    <location>
        <begin position="88"/>
        <end position="205"/>
    </location>
</feature>
<dbReference type="Gene3D" id="1.20.1050.10">
    <property type="match status" value="1"/>
</dbReference>
<dbReference type="InterPro" id="IPR036249">
    <property type="entry name" value="Thioredoxin-like_sf"/>
</dbReference>
<evidence type="ECO:0000313" key="5">
    <source>
        <dbReference type="Proteomes" id="UP000029917"/>
    </source>
</evidence>
<evidence type="ECO:0000313" key="4">
    <source>
        <dbReference type="EMBL" id="KGJ02554.1"/>
    </source>
</evidence>
<sequence>MLTITTYDWVPEAPRGWVRELRPAWACAEAGLPYRFDTVPLKPKSAAHLARQPFGQVPILRDGDIELWESGACVLHIAERSEALKPRDAAGRAEVLSLIFAALNSVEPLELFRQYVHIFDPVPAAQPSAIKALQARLAMLEDAWDGRAFAAAGRFTAADILLADVLRASAAAGQLDGHPQLADYVARLTARPAFRKVHDEQVARFQAADARQAAR</sequence>
<dbReference type="Pfam" id="PF00043">
    <property type="entry name" value="GST_C"/>
    <property type="match status" value="1"/>
</dbReference>
<comment type="similarity">
    <text evidence="1">Belongs to the GST superfamily.</text>
</comment>
<dbReference type="EMBL" id="JRKS01000066">
    <property type="protein sequence ID" value="KGJ02554.1"/>
    <property type="molecule type" value="Genomic_DNA"/>
</dbReference>
<dbReference type="SUPFAM" id="SSF52833">
    <property type="entry name" value="Thioredoxin-like"/>
    <property type="match status" value="1"/>
</dbReference>
<dbReference type="PANTHER" id="PTHR44051">
    <property type="entry name" value="GLUTATHIONE S-TRANSFERASE-RELATED"/>
    <property type="match status" value="1"/>
</dbReference>
<dbReference type="SFLD" id="SFLDG00358">
    <property type="entry name" value="Main_(cytGST)"/>
    <property type="match status" value="1"/>
</dbReference>